<keyword evidence="3" id="KW-1185">Reference proteome</keyword>
<dbReference type="PANTHER" id="PTHR36173:SF2">
    <property type="entry name" value="RIBONUCLEASE VAPC16"/>
    <property type="match status" value="1"/>
</dbReference>
<protein>
    <recommendedName>
        <fullName evidence="1">PIN domain-containing protein</fullName>
    </recommendedName>
</protein>
<evidence type="ECO:0000313" key="3">
    <source>
        <dbReference type="Proteomes" id="UP000036959"/>
    </source>
</evidence>
<dbReference type="Proteomes" id="UP000036959">
    <property type="component" value="Unassembled WGS sequence"/>
</dbReference>
<comment type="caution">
    <text evidence="2">The sequence shown here is derived from an EMBL/GenBank/DDBJ whole genome shotgun (WGS) entry which is preliminary data.</text>
</comment>
<name>A0A0L0MJE8_9BURK</name>
<dbReference type="CDD" id="cd09872">
    <property type="entry name" value="PIN_Sll0205-like"/>
    <property type="match status" value="1"/>
</dbReference>
<evidence type="ECO:0000313" key="2">
    <source>
        <dbReference type="EMBL" id="KND62421.1"/>
    </source>
</evidence>
<reference evidence="3" key="1">
    <citation type="submission" date="2015-06" db="EMBL/GenBank/DDBJ databases">
        <title>Comparative genomics of Burkholderia leaf nodule symbionts.</title>
        <authorList>
            <person name="Carlier A."/>
            <person name="Eberl L."/>
            <person name="Pinto-Carbo M."/>
        </authorList>
    </citation>
    <scope>NUCLEOTIDE SEQUENCE [LARGE SCALE GENOMIC DNA]</scope>
    <source>
        <strain evidence="3">UZHbot4</strain>
    </source>
</reference>
<proteinExistence type="predicted"/>
<dbReference type="InterPro" id="IPR041705">
    <property type="entry name" value="PIN_Sll0205"/>
</dbReference>
<sequence>MHIFSPEEAQRDLLKILEMVAKDEDVAIGGKQPVLLLKVRSIGNIVDKNGEWAGGSIIVMDPADEDALDDEVVKPMPDDMIEEFFGPIFPGTDQRLVRETIMRVLLDTHIYVWRISKDRRLSARHRSAIEQAKQVYVSTASIWELSIKAARGKLEPRAERAIDELEDHPFIELPVQLVHARAVRELRHLHRDPFDRLLVAQAITEDLHFLTADRELSEPLPA</sequence>
<accession>A0A0L0MJE8</accession>
<dbReference type="SUPFAM" id="SSF88723">
    <property type="entry name" value="PIN domain-like"/>
    <property type="match status" value="1"/>
</dbReference>
<dbReference type="PATRIC" id="fig|242163.4.peg.92"/>
<dbReference type="Gene3D" id="3.40.50.1010">
    <property type="entry name" value="5'-nuclease"/>
    <property type="match status" value="1"/>
</dbReference>
<dbReference type="Pfam" id="PF01850">
    <property type="entry name" value="PIN"/>
    <property type="match status" value="1"/>
</dbReference>
<dbReference type="EMBL" id="LFJJ01000001">
    <property type="protein sequence ID" value="KND62421.1"/>
    <property type="molecule type" value="Genomic_DNA"/>
</dbReference>
<gene>
    <name evidence="2" type="ORF">BVER_01629c</name>
</gene>
<dbReference type="InterPro" id="IPR002716">
    <property type="entry name" value="PIN_dom"/>
</dbReference>
<dbReference type="AlphaFoldDB" id="A0A0L0MJE8"/>
<organism evidence="2 3">
    <name type="scientific">Candidatus Burkholderia verschuerenii</name>
    <dbReference type="NCBI Taxonomy" id="242163"/>
    <lineage>
        <taxon>Bacteria</taxon>
        <taxon>Pseudomonadati</taxon>
        <taxon>Pseudomonadota</taxon>
        <taxon>Betaproteobacteria</taxon>
        <taxon>Burkholderiales</taxon>
        <taxon>Burkholderiaceae</taxon>
        <taxon>Burkholderia</taxon>
    </lineage>
</organism>
<evidence type="ECO:0000259" key="1">
    <source>
        <dbReference type="Pfam" id="PF01850"/>
    </source>
</evidence>
<feature type="domain" description="PIN" evidence="1">
    <location>
        <begin position="104"/>
        <end position="218"/>
    </location>
</feature>
<dbReference type="PANTHER" id="PTHR36173">
    <property type="entry name" value="RIBONUCLEASE VAPC16-RELATED"/>
    <property type="match status" value="1"/>
</dbReference>
<dbReference type="InterPro" id="IPR052919">
    <property type="entry name" value="TA_system_RNase"/>
</dbReference>
<dbReference type="InterPro" id="IPR029060">
    <property type="entry name" value="PIN-like_dom_sf"/>
</dbReference>